<gene>
    <name evidence="9" type="primary">BnaA02g06480D</name>
    <name evidence="9" type="ORF">GSBRNA2T00001473001</name>
</gene>
<dbReference type="SUPFAM" id="SSF101936">
    <property type="entry name" value="DNA-binding pseudobarrel domain"/>
    <property type="match status" value="2"/>
</dbReference>
<evidence type="ECO:0000256" key="5">
    <source>
        <dbReference type="ARBA" id="ARBA00023242"/>
    </source>
</evidence>
<evidence type="ECO:0000256" key="2">
    <source>
        <dbReference type="ARBA" id="ARBA00023015"/>
    </source>
</evidence>
<dbReference type="EMBL" id="LK031993">
    <property type="protein sequence ID" value="CDY09222.1"/>
    <property type="molecule type" value="Genomic_DNA"/>
</dbReference>
<feature type="signal peptide" evidence="7">
    <location>
        <begin position="1"/>
        <end position="20"/>
    </location>
</feature>
<organism evidence="9 10">
    <name type="scientific">Brassica napus</name>
    <name type="common">Rape</name>
    <dbReference type="NCBI Taxonomy" id="3708"/>
    <lineage>
        <taxon>Eukaryota</taxon>
        <taxon>Viridiplantae</taxon>
        <taxon>Streptophyta</taxon>
        <taxon>Embryophyta</taxon>
        <taxon>Tracheophyta</taxon>
        <taxon>Spermatophyta</taxon>
        <taxon>Magnoliopsida</taxon>
        <taxon>eudicotyledons</taxon>
        <taxon>Gunneridae</taxon>
        <taxon>Pentapetalae</taxon>
        <taxon>rosids</taxon>
        <taxon>malvids</taxon>
        <taxon>Brassicales</taxon>
        <taxon>Brassicaceae</taxon>
        <taxon>Brassiceae</taxon>
        <taxon>Brassica</taxon>
    </lineage>
</organism>
<dbReference type="AlphaFoldDB" id="A0A078F7Z0"/>
<evidence type="ECO:0000256" key="6">
    <source>
        <dbReference type="SAM" id="MobiDB-lite"/>
    </source>
</evidence>
<comment type="subcellular location">
    <subcellularLocation>
        <location evidence="1">Nucleus</location>
    </subcellularLocation>
</comment>
<dbReference type="SMART" id="SM01019">
    <property type="entry name" value="B3"/>
    <property type="match status" value="2"/>
</dbReference>
<dbReference type="PANTHER" id="PTHR31920">
    <property type="entry name" value="B3 DOMAIN-CONTAINING"/>
    <property type="match status" value="1"/>
</dbReference>
<dbReference type="PaxDb" id="3708-A0A078F7Z0"/>
<reference evidence="9 10" key="1">
    <citation type="journal article" date="2014" name="Science">
        <title>Plant genetics. Early allopolyploid evolution in the post-Neolithic Brassica napus oilseed genome.</title>
        <authorList>
            <person name="Chalhoub B."/>
            <person name="Denoeud F."/>
            <person name="Liu S."/>
            <person name="Parkin I.A."/>
            <person name="Tang H."/>
            <person name="Wang X."/>
            <person name="Chiquet J."/>
            <person name="Belcram H."/>
            <person name="Tong C."/>
            <person name="Samans B."/>
            <person name="Correa M."/>
            <person name="Da Silva C."/>
            <person name="Just J."/>
            <person name="Falentin C."/>
            <person name="Koh C.S."/>
            <person name="Le Clainche I."/>
            <person name="Bernard M."/>
            <person name="Bento P."/>
            <person name="Noel B."/>
            <person name="Labadie K."/>
            <person name="Alberti A."/>
            <person name="Charles M."/>
            <person name="Arnaud D."/>
            <person name="Guo H."/>
            <person name="Daviaud C."/>
            <person name="Alamery S."/>
            <person name="Jabbari K."/>
            <person name="Zhao M."/>
            <person name="Edger P.P."/>
            <person name="Chelaifa H."/>
            <person name="Tack D."/>
            <person name="Lassalle G."/>
            <person name="Mestiri I."/>
            <person name="Schnel N."/>
            <person name="Le Paslier M.C."/>
            <person name="Fan G."/>
            <person name="Renault V."/>
            <person name="Bayer P.E."/>
            <person name="Golicz A.A."/>
            <person name="Manoli S."/>
            <person name="Lee T.H."/>
            <person name="Thi V.H."/>
            <person name="Chalabi S."/>
            <person name="Hu Q."/>
            <person name="Fan C."/>
            <person name="Tollenaere R."/>
            <person name="Lu Y."/>
            <person name="Battail C."/>
            <person name="Shen J."/>
            <person name="Sidebottom C.H."/>
            <person name="Wang X."/>
            <person name="Canaguier A."/>
            <person name="Chauveau A."/>
            <person name="Berard A."/>
            <person name="Deniot G."/>
            <person name="Guan M."/>
            <person name="Liu Z."/>
            <person name="Sun F."/>
            <person name="Lim Y.P."/>
            <person name="Lyons E."/>
            <person name="Town C.D."/>
            <person name="Bancroft I."/>
            <person name="Wang X."/>
            <person name="Meng J."/>
            <person name="Ma J."/>
            <person name="Pires J.C."/>
            <person name="King G.J."/>
            <person name="Brunel D."/>
            <person name="Delourme R."/>
            <person name="Renard M."/>
            <person name="Aury J.M."/>
            <person name="Adams K.L."/>
            <person name="Batley J."/>
            <person name="Snowdon R.J."/>
            <person name="Tost J."/>
            <person name="Edwards D."/>
            <person name="Zhou Y."/>
            <person name="Hua W."/>
            <person name="Sharpe A.G."/>
            <person name="Paterson A.H."/>
            <person name="Guan C."/>
            <person name="Wincker P."/>
        </authorList>
    </citation>
    <scope>NUCLEOTIDE SEQUENCE [LARGE SCALE GENOMIC DNA]</scope>
    <source>
        <strain evidence="10">cv. Darmor-bzh</strain>
    </source>
</reference>
<dbReference type="Proteomes" id="UP000028999">
    <property type="component" value="Unassembled WGS sequence"/>
</dbReference>
<keyword evidence="2" id="KW-0805">Transcription regulation</keyword>
<keyword evidence="5" id="KW-0539">Nucleus</keyword>
<dbReference type="PROSITE" id="PS50863">
    <property type="entry name" value="B3"/>
    <property type="match status" value="1"/>
</dbReference>
<dbReference type="InterPro" id="IPR050655">
    <property type="entry name" value="Plant_B3_domain"/>
</dbReference>
<evidence type="ECO:0000256" key="3">
    <source>
        <dbReference type="ARBA" id="ARBA00023125"/>
    </source>
</evidence>
<sequence>MKPGFSFLLLPLFLILPLQEIDVFWFPFFVTVTPAEDCVPKFFRVYMPGISGDDLELPVCFNSFLPKPLPKHVTVKSIYGKTWRMALRRCGGDAERYMLLNGWKRIAKDESLTTGNVLEFQLDDDGSMCFNFSIYEPLTMCKRLRTTTSVQETEDADDVLVLSDDDDDDDFQDSDYSCADDNDASAEDDDHGVAAGDDHVALDGSDDDEDAEANHDDDRRYLDDRSNAFFRVKINPKKISQLRIPSKVINDYGLSFSEAESLNIIDPLVKKFGKLTKKIKVQTNGSVFIKGYGAIYRRNGVRSTDKMICELKKAGNNNVVHTIKFHVIK</sequence>
<dbReference type="OMA" id="TDKMICE"/>
<dbReference type="GO" id="GO:0005634">
    <property type="term" value="C:nucleus"/>
    <property type="evidence" value="ECO:0007669"/>
    <property type="project" value="UniProtKB-SubCell"/>
</dbReference>
<keyword evidence="7" id="KW-0732">Signal</keyword>
<dbReference type="CDD" id="cd10017">
    <property type="entry name" value="B3_DNA"/>
    <property type="match status" value="1"/>
</dbReference>
<dbReference type="GO" id="GO:0003677">
    <property type="term" value="F:DNA binding"/>
    <property type="evidence" value="ECO:0007669"/>
    <property type="project" value="UniProtKB-KW"/>
</dbReference>
<proteinExistence type="predicted"/>
<dbReference type="STRING" id="3708.A0A078F7Z0"/>
<keyword evidence="4" id="KW-0804">Transcription</keyword>
<dbReference type="InterPro" id="IPR015300">
    <property type="entry name" value="DNA-bd_pseudobarrel_sf"/>
</dbReference>
<feature type="chain" id="PRO_5001734230" evidence="7">
    <location>
        <begin position="21"/>
        <end position="329"/>
    </location>
</feature>
<dbReference type="Pfam" id="PF02362">
    <property type="entry name" value="B3"/>
    <property type="match status" value="1"/>
</dbReference>
<evidence type="ECO:0000256" key="7">
    <source>
        <dbReference type="SAM" id="SignalP"/>
    </source>
</evidence>
<feature type="region of interest" description="Disordered" evidence="6">
    <location>
        <begin position="162"/>
        <end position="215"/>
    </location>
</feature>
<evidence type="ECO:0000256" key="4">
    <source>
        <dbReference type="ARBA" id="ARBA00023163"/>
    </source>
</evidence>
<evidence type="ECO:0000313" key="9">
    <source>
        <dbReference type="EMBL" id="CDY09222.1"/>
    </source>
</evidence>
<feature type="compositionally biased region" description="Acidic residues" evidence="6">
    <location>
        <begin position="162"/>
        <end position="190"/>
    </location>
</feature>
<protein>
    <submittedName>
        <fullName evidence="9">BnaA02g06480D protein</fullName>
    </submittedName>
</protein>
<keyword evidence="10" id="KW-1185">Reference proteome</keyword>
<dbReference type="Gene3D" id="2.40.330.10">
    <property type="entry name" value="DNA-binding pseudobarrel domain"/>
    <property type="match status" value="1"/>
</dbReference>
<feature type="domain" description="TF-B3" evidence="8">
    <location>
        <begin position="40"/>
        <end position="138"/>
    </location>
</feature>
<evidence type="ECO:0000259" key="8">
    <source>
        <dbReference type="PROSITE" id="PS50863"/>
    </source>
</evidence>
<accession>A0A078F7Z0</accession>
<dbReference type="SMR" id="A0A078F7Z0"/>
<dbReference type="Gramene" id="CDY09222">
    <property type="protein sequence ID" value="CDY09222"/>
    <property type="gene ID" value="GSBRNA2T00001473001"/>
</dbReference>
<keyword evidence="3" id="KW-0238">DNA-binding</keyword>
<dbReference type="PANTHER" id="PTHR31920:SF32">
    <property type="entry name" value="B3 DOMAIN-CONTAINING PROTEIN REM22"/>
    <property type="match status" value="1"/>
</dbReference>
<evidence type="ECO:0000313" key="10">
    <source>
        <dbReference type="Proteomes" id="UP000028999"/>
    </source>
</evidence>
<evidence type="ECO:0000256" key="1">
    <source>
        <dbReference type="ARBA" id="ARBA00004123"/>
    </source>
</evidence>
<name>A0A078F7Z0_BRANA</name>
<dbReference type="InterPro" id="IPR003340">
    <property type="entry name" value="B3_DNA-bd"/>
</dbReference>